<gene>
    <name evidence="2" type="ORF">BDP27DRAFT_1428398</name>
</gene>
<accession>A0A9P5PEQ9</accession>
<dbReference type="EMBL" id="JADNRY010000185">
    <property type="protein sequence ID" value="KAF9061991.1"/>
    <property type="molecule type" value="Genomic_DNA"/>
</dbReference>
<evidence type="ECO:0000256" key="1">
    <source>
        <dbReference type="SAM" id="Phobius"/>
    </source>
</evidence>
<protein>
    <submittedName>
        <fullName evidence="2">Uncharacterized protein</fullName>
    </submittedName>
</protein>
<reference evidence="2" key="1">
    <citation type="submission" date="2020-11" db="EMBL/GenBank/DDBJ databases">
        <authorList>
            <consortium name="DOE Joint Genome Institute"/>
            <person name="Ahrendt S."/>
            <person name="Riley R."/>
            <person name="Andreopoulos W."/>
            <person name="Labutti K."/>
            <person name="Pangilinan J."/>
            <person name="Ruiz-Duenas F.J."/>
            <person name="Barrasa J.M."/>
            <person name="Sanchez-Garcia M."/>
            <person name="Camarero S."/>
            <person name="Miyauchi S."/>
            <person name="Serrano A."/>
            <person name="Linde D."/>
            <person name="Babiker R."/>
            <person name="Drula E."/>
            <person name="Ayuso-Fernandez I."/>
            <person name="Pacheco R."/>
            <person name="Padilla G."/>
            <person name="Ferreira P."/>
            <person name="Barriuso J."/>
            <person name="Kellner H."/>
            <person name="Castanera R."/>
            <person name="Alfaro M."/>
            <person name="Ramirez L."/>
            <person name="Pisabarro A.G."/>
            <person name="Kuo A."/>
            <person name="Tritt A."/>
            <person name="Lipzen A."/>
            <person name="He G."/>
            <person name="Yan M."/>
            <person name="Ng V."/>
            <person name="Cullen D."/>
            <person name="Martin F."/>
            <person name="Rosso M.-N."/>
            <person name="Henrissat B."/>
            <person name="Hibbett D."/>
            <person name="Martinez A.T."/>
            <person name="Grigoriev I.V."/>
        </authorList>
    </citation>
    <scope>NUCLEOTIDE SEQUENCE</scope>
    <source>
        <strain evidence="2">AH 40177</strain>
    </source>
</reference>
<dbReference type="AlphaFoldDB" id="A0A9P5PEQ9"/>
<organism evidence="2 3">
    <name type="scientific">Rhodocollybia butyracea</name>
    <dbReference type="NCBI Taxonomy" id="206335"/>
    <lineage>
        <taxon>Eukaryota</taxon>
        <taxon>Fungi</taxon>
        <taxon>Dikarya</taxon>
        <taxon>Basidiomycota</taxon>
        <taxon>Agaricomycotina</taxon>
        <taxon>Agaricomycetes</taxon>
        <taxon>Agaricomycetidae</taxon>
        <taxon>Agaricales</taxon>
        <taxon>Marasmiineae</taxon>
        <taxon>Omphalotaceae</taxon>
        <taxon>Rhodocollybia</taxon>
    </lineage>
</organism>
<feature type="transmembrane region" description="Helical" evidence="1">
    <location>
        <begin position="98"/>
        <end position="124"/>
    </location>
</feature>
<keyword evidence="1" id="KW-0812">Transmembrane</keyword>
<comment type="caution">
    <text evidence="2">The sequence shown here is derived from an EMBL/GenBank/DDBJ whole genome shotgun (WGS) entry which is preliminary data.</text>
</comment>
<sequence>MALTEFARDWNHSNLFPVSPTSLMPPFPFYDSSITPKFYEPYPAERLYPSKTISPLRSPFFRSAPDPFVDRNATLVSLTETSYPTYPTWFTRRRWVGYLLRAVFSYAFISLGTITLILGAIYLYNADLQCAWYKKMEDNITVPNSHDYLVAPPLPIVSSIPSVQLISLIPQYTHAFTPEPSVPTSNSSSS</sequence>
<keyword evidence="3" id="KW-1185">Reference proteome</keyword>
<keyword evidence="1" id="KW-0472">Membrane</keyword>
<name>A0A9P5PEQ9_9AGAR</name>
<dbReference type="OrthoDB" id="2945271at2759"/>
<proteinExistence type="predicted"/>
<evidence type="ECO:0000313" key="3">
    <source>
        <dbReference type="Proteomes" id="UP000772434"/>
    </source>
</evidence>
<keyword evidence="1" id="KW-1133">Transmembrane helix</keyword>
<dbReference type="Proteomes" id="UP000772434">
    <property type="component" value="Unassembled WGS sequence"/>
</dbReference>
<evidence type="ECO:0000313" key="2">
    <source>
        <dbReference type="EMBL" id="KAF9061991.1"/>
    </source>
</evidence>